<comment type="cofactor">
    <cofactor evidence="2">
        <name>L-ascorbate</name>
        <dbReference type="ChEBI" id="CHEBI:38290"/>
    </cofactor>
</comment>
<dbReference type="InterPro" id="IPR050411">
    <property type="entry name" value="AlphaKG_dependent_hydroxylases"/>
</dbReference>
<feature type="region of interest" description="Disordered" evidence="8">
    <location>
        <begin position="381"/>
        <end position="400"/>
    </location>
</feature>
<keyword evidence="4" id="KW-0479">Metal-binding</keyword>
<dbReference type="Pfam" id="PF02668">
    <property type="entry name" value="TauD"/>
    <property type="match status" value="1"/>
</dbReference>
<comment type="cofactor">
    <cofactor evidence="1">
        <name>Fe(2+)</name>
        <dbReference type="ChEBI" id="CHEBI:29033"/>
    </cofactor>
</comment>
<comment type="caution">
    <text evidence="11">The sequence shown here is derived from an EMBL/GenBank/DDBJ whole genome shotgun (WGS) entry which is preliminary data.</text>
</comment>
<dbReference type="GO" id="GO:0046872">
    <property type="term" value="F:metal ion binding"/>
    <property type="evidence" value="ECO:0007669"/>
    <property type="project" value="UniProtKB-KW"/>
</dbReference>
<evidence type="ECO:0000256" key="8">
    <source>
        <dbReference type="SAM" id="MobiDB-lite"/>
    </source>
</evidence>
<evidence type="ECO:0000256" key="3">
    <source>
        <dbReference type="ARBA" id="ARBA00008654"/>
    </source>
</evidence>
<evidence type="ECO:0000256" key="4">
    <source>
        <dbReference type="ARBA" id="ARBA00022723"/>
    </source>
</evidence>
<reference evidence="11" key="1">
    <citation type="submission" date="2021-04" db="EMBL/GenBank/DDBJ databases">
        <title>Genome based classification of Actinospica acidithermotolerans sp. nov., an actinobacterium isolated from an Indonesian hot spring.</title>
        <authorList>
            <person name="Kusuma A.B."/>
            <person name="Putra K.E."/>
            <person name="Nafisah S."/>
            <person name="Loh J."/>
            <person name="Nouioui I."/>
            <person name="Goodfellow M."/>
        </authorList>
    </citation>
    <scope>NUCLEOTIDE SEQUENCE</scope>
    <source>
        <strain evidence="11">CSCA 57</strain>
    </source>
</reference>
<accession>A0A941ET48</accession>
<dbReference type="InterPro" id="IPR010376">
    <property type="entry name" value="GBBH-like_N"/>
</dbReference>
<dbReference type="InterPro" id="IPR042098">
    <property type="entry name" value="TauD-like_sf"/>
</dbReference>
<evidence type="ECO:0000256" key="5">
    <source>
        <dbReference type="ARBA" id="ARBA00022964"/>
    </source>
</evidence>
<evidence type="ECO:0000259" key="9">
    <source>
        <dbReference type="Pfam" id="PF02668"/>
    </source>
</evidence>
<dbReference type="GO" id="GO:0045329">
    <property type="term" value="P:carnitine biosynthetic process"/>
    <property type="evidence" value="ECO:0007669"/>
    <property type="project" value="TreeGrafter"/>
</dbReference>
<dbReference type="Gene3D" id="3.60.130.10">
    <property type="entry name" value="Clavaminate synthase-like"/>
    <property type="match status" value="1"/>
</dbReference>
<evidence type="ECO:0000256" key="2">
    <source>
        <dbReference type="ARBA" id="ARBA00001961"/>
    </source>
</evidence>
<dbReference type="PANTHER" id="PTHR10696:SF25">
    <property type="entry name" value="OXIDOREDUCTASE AIM17-RELATED"/>
    <property type="match status" value="1"/>
</dbReference>
<keyword evidence="7" id="KW-0408">Iron</keyword>
<evidence type="ECO:0000256" key="1">
    <source>
        <dbReference type="ARBA" id="ARBA00001954"/>
    </source>
</evidence>
<keyword evidence="5 11" id="KW-0223">Dioxygenase</keyword>
<dbReference type="Gene3D" id="3.30.2020.30">
    <property type="match status" value="1"/>
</dbReference>
<organism evidence="11 12">
    <name type="scientific">Actinospica durhamensis</name>
    <dbReference type="NCBI Taxonomy" id="1508375"/>
    <lineage>
        <taxon>Bacteria</taxon>
        <taxon>Bacillati</taxon>
        <taxon>Actinomycetota</taxon>
        <taxon>Actinomycetes</taxon>
        <taxon>Catenulisporales</taxon>
        <taxon>Actinospicaceae</taxon>
        <taxon>Actinospica</taxon>
    </lineage>
</organism>
<name>A0A941ET48_9ACTN</name>
<dbReference type="Pfam" id="PF06155">
    <property type="entry name" value="GBBH-like_N"/>
    <property type="match status" value="1"/>
</dbReference>
<dbReference type="InterPro" id="IPR038492">
    <property type="entry name" value="GBBH-like_N_sf"/>
</dbReference>
<proteinExistence type="inferred from homology"/>
<sequence length="400" mass="42975">MTADPVTLDQAALTDGAELVLDGARYPAVWLRDNCPCPACALPGSGQKLFGITDLPAPAQLRIASAQRHADELTVRFAPDGHLSTFPVSLLEAHRLGAEPPADERTEDAKTRWTGADFADPATLPRAAWDAFVHDDAVRARCLDALLTSGFFLLHGVAVRERAVLEVAEAFGYVRETNYGSLFDVRVEPNPANLAFSSLPITPHTDNPYRDPVPTIQLLHCLTNAAEGGDSGLVDGFHAAAVLREHQPEAFALLAGTPVTFRYTDESAELSATNPMIGLDPLGRIKEIRFNNRSMRPVTALPAARIPAFYAAYRAFAELLYRPEAQLGFRLEPGDCVVFDNTRVLHARTGFTAAGNRHLQGCYADLDSAASSRAVLRRGLGAGIGGPDDTSAPAREGSAR</sequence>
<keyword evidence="12" id="KW-1185">Reference proteome</keyword>
<evidence type="ECO:0000256" key="6">
    <source>
        <dbReference type="ARBA" id="ARBA00023002"/>
    </source>
</evidence>
<keyword evidence="6" id="KW-0560">Oxidoreductase</keyword>
<evidence type="ECO:0000256" key="7">
    <source>
        <dbReference type="ARBA" id="ARBA00023004"/>
    </source>
</evidence>
<evidence type="ECO:0000259" key="10">
    <source>
        <dbReference type="Pfam" id="PF06155"/>
    </source>
</evidence>
<dbReference type="FunFam" id="3.60.130.10:FF:000001">
    <property type="entry name" value="Trimethyllysine dioxygenase, mitochondrial"/>
    <property type="match status" value="1"/>
</dbReference>
<protein>
    <submittedName>
        <fullName evidence="11">TauD/TfdA family dioxygenase</fullName>
    </submittedName>
</protein>
<evidence type="ECO:0000313" key="12">
    <source>
        <dbReference type="Proteomes" id="UP000675781"/>
    </source>
</evidence>
<dbReference type="GO" id="GO:0016706">
    <property type="term" value="F:2-oxoglutarate-dependent dioxygenase activity"/>
    <property type="evidence" value="ECO:0007669"/>
    <property type="project" value="UniProtKB-ARBA"/>
</dbReference>
<comment type="similarity">
    <text evidence="3">Belongs to the gamma-BBH/TMLD family.</text>
</comment>
<dbReference type="SUPFAM" id="SSF51197">
    <property type="entry name" value="Clavaminate synthase-like"/>
    <property type="match status" value="1"/>
</dbReference>
<evidence type="ECO:0000313" key="11">
    <source>
        <dbReference type="EMBL" id="MBR7836723.1"/>
    </source>
</evidence>
<gene>
    <name evidence="11" type="ORF">KDL01_25810</name>
</gene>
<dbReference type="InterPro" id="IPR003819">
    <property type="entry name" value="TauD/TfdA-like"/>
</dbReference>
<dbReference type="CDD" id="cd00250">
    <property type="entry name" value="CAS_like"/>
    <property type="match status" value="1"/>
</dbReference>
<dbReference type="Proteomes" id="UP000675781">
    <property type="component" value="Unassembled WGS sequence"/>
</dbReference>
<feature type="domain" description="TauD/TfdA-like" evidence="9">
    <location>
        <begin position="134"/>
        <end position="363"/>
    </location>
</feature>
<dbReference type="PANTHER" id="PTHR10696">
    <property type="entry name" value="GAMMA-BUTYROBETAINE HYDROXYLASE-RELATED"/>
    <property type="match status" value="1"/>
</dbReference>
<dbReference type="EMBL" id="JAGSOG010000157">
    <property type="protein sequence ID" value="MBR7836723.1"/>
    <property type="molecule type" value="Genomic_DNA"/>
</dbReference>
<dbReference type="AlphaFoldDB" id="A0A941ET48"/>
<feature type="domain" description="Gamma-butyrobetaine hydroxylase-like N-terminal" evidence="10">
    <location>
        <begin position="24"/>
        <end position="89"/>
    </location>
</feature>